<evidence type="ECO:0000313" key="1">
    <source>
        <dbReference type="EMBL" id="KAF2687349.1"/>
    </source>
</evidence>
<proteinExistence type="predicted"/>
<evidence type="ECO:0008006" key="3">
    <source>
        <dbReference type="Google" id="ProtNLM"/>
    </source>
</evidence>
<gene>
    <name evidence="1" type="ORF">K458DRAFT_243977</name>
</gene>
<feature type="non-terminal residue" evidence="1">
    <location>
        <position position="1"/>
    </location>
</feature>
<feature type="non-terminal residue" evidence="1">
    <location>
        <position position="211"/>
    </location>
</feature>
<dbReference type="OrthoDB" id="3685561at2759"/>
<keyword evidence="2" id="KW-1185">Reference proteome</keyword>
<organism evidence="1 2">
    <name type="scientific">Lentithecium fluviatile CBS 122367</name>
    <dbReference type="NCBI Taxonomy" id="1168545"/>
    <lineage>
        <taxon>Eukaryota</taxon>
        <taxon>Fungi</taxon>
        <taxon>Dikarya</taxon>
        <taxon>Ascomycota</taxon>
        <taxon>Pezizomycotina</taxon>
        <taxon>Dothideomycetes</taxon>
        <taxon>Pleosporomycetidae</taxon>
        <taxon>Pleosporales</taxon>
        <taxon>Massarineae</taxon>
        <taxon>Lentitheciaceae</taxon>
        <taxon>Lentithecium</taxon>
    </lineage>
</organism>
<dbReference type="Proteomes" id="UP000799291">
    <property type="component" value="Unassembled WGS sequence"/>
</dbReference>
<accession>A0A6G1JB31</accession>
<sequence>QITAGTTPSSHRTWHLPTALLSQHSTHLRNAATDPSHPSYPGLSSLTLPTTHPSTFQTFIDYMYSNIYSQHKRSASYHPIHSHASAWILGFALDTPVYKTVALRCLYNEVVPLALDSSSGVLQSPIRPSDIEFVCKETASGCVLRALLFDAVAAHWKQSEVLNLTYDMEIDTPWLAIYNTYPDFRTRLSNSLKVGDAFRYDMLRPVDDYVA</sequence>
<protein>
    <recommendedName>
        <fullName evidence="3">BTB domain-containing protein</fullName>
    </recommendedName>
</protein>
<evidence type="ECO:0000313" key="2">
    <source>
        <dbReference type="Proteomes" id="UP000799291"/>
    </source>
</evidence>
<name>A0A6G1JB31_9PLEO</name>
<dbReference type="EMBL" id="MU005575">
    <property type="protein sequence ID" value="KAF2687349.1"/>
    <property type="molecule type" value="Genomic_DNA"/>
</dbReference>
<reference evidence="1" key="1">
    <citation type="journal article" date="2020" name="Stud. Mycol.">
        <title>101 Dothideomycetes genomes: a test case for predicting lifestyles and emergence of pathogens.</title>
        <authorList>
            <person name="Haridas S."/>
            <person name="Albert R."/>
            <person name="Binder M."/>
            <person name="Bloem J."/>
            <person name="Labutti K."/>
            <person name="Salamov A."/>
            <person name="Andreopoulos B."/>
            <person name="Baker S."/>
            <person name="Barry K."/>
            <person name="Bills G."/>
            <person name="Bluhm B."/>
            <person name="Cannon C."/>
            <person name="Castanera R."/>
            <person name="Culley D."/>
            <person name="Daum C."/>
            <person name="Ezra D."/>
            <person name="Gonzalez J."/>
            <person name="Henrissat B."/>
            <person name="Kuo A."/>
            <person name="Liang C."/>
            <person name="Lipzen A."/>
            <person name="Lutzoni F."/>
            <person name="Magnuson J."/>
            <person name="Mondo S."/>
            <person name="Nolan M."/>
            <person name="Ohm R."/>
            <person name="Pangilinan J."/>
            <person name="Park H.-J."/>
            <person name="Ramirez L."/>
            <person name="Alfaro M."/>
            <person name="Sun H."/>
            <person name="Tritt A."/>
            <person name="Yoshinaga Y."/>
            <person name="Zwiers L.-H."/>
            <person name="Turgeon B."/>
            <person name="Goodwin S."/>
            <person name="Spatafora J."/>
            <person name="Crous P."/>
            <person name="Grigoriev I."/>
        </authorList>
    </citation>
    <scope>NUCLEOTIDE SEQUENCE</scope>
    <source>
        <strain evidence="1">CBS 122367</strain>
    </source>
</reference>
<dbReference type="AlphaFoldDB" id="A0A6G1JB31"/>